<comment type="caution">
    <text evidence="1">The sequence shown here is derived from an EMBL/GenBank/DDBJ whole genome shotgun (WGS) entry which is preliminary data.</text>
</comment>
<dbReference type="EMBL" id="MUBK01000020">
    <property type="protein sequence ID" value="OTA19329.1"/>
    <property type="molecule type" value="Genomic_DNA"/>
</dbReference>
<dbReference type="Proteomes" id="UP000194204">
    <property type="component" value="Unassembled WGS sequence"/>
</dbReference>
<gene>
    <name evidence="1" type="ORF">Xbed_02548</name>
</gene>
<reference evidence="1 2" key="1">
    <citation type="submission" date="2017-01" db="EMBL/GenBank/DDBJ databases">
        <title>Deconstructing symbiosis and pathogenesis requirements using a combined genomic-metabolomic approach.</title>
        <authorList>
            <person name="Tobias N.J."/>
            <person name="Wolff H."/>
            <person name="Djahanschiri B."/>
            <person name="Ebersberger I."/>
            <person name="Bode H.B."/>
        </authorList>
    </citation>
    <scope>NUCLEOTIDE SEQUENCE [LARGE SCALE GENOMIC DNA]</scope>
    <source>
        <strain evidence="1 2">DSM 4764</strain>
    </source>
</reference>
<proteinExistence type="predicted"/>
<evidence type="ECO:0000313" key="2">
    <source>
        <dbReference type="Proteomes" id="UP000194204"/>
    </source>
</evidence>
<sequence>MRTFPKLQLLKIAIKEKRKMVFSEVIIVTKHHI</sequence>
<dbReference type="STRING" id="40578.Xbed_02548"/>
<dbReference type="AlphaFoldDB" id="A0A1Y2SMK0"/>
<organism evidence="1 2">
    <name type="scientific">Xenorhabdus beddingii</name>
    <dbReference type="NCBI Taxonomy" id="40578"/>
    <lineage>
        <taxon>Bacteria</taxon>
        <taxon>Pseudomonadati</taxon>
        <taxon>Pseudomonadota</taxon>
        <taxon>Gammaproteobacteria</taxon>
        <taxon>Enterobacterales</taxon>
        <taxon>Morganellaceae</taxon>
        <taxon>Xenorhabdus</taxon>
    </lineage>
</organism>
<accession>A0A1Y2SMK0</accession>
<protein>
    <submittedName>
        <fullName evidence="1">Uncharacterized protein</fullName>
    </submittedName>
</protein>
<keyword evidence="2" id="KW-1185">Reference proteome</keyword>
<evidence type="ECO:0000313" key="1">
    <source>
        <dbReference type="EMBL" id="OTA19329.1"/>
    </source>
</evidence>
<name>A0A1Y2SMK0_9GAMM</name>